<protein>
    <submittedName>
        <fullName evidence="2">D-tagatose-bisphosphate aldolase, class II, non-catalytic subunit</fullName>
        <ecNumber evidence="2">4.1.2.40</ecNumber>
    </submittedName>
</protein>
<dbReference type="PANTHER" id="PTHR32502:SF2">
    <property type="entry name" value="D-TAGATOSE-1,6-BISPHOSPHATE ALDOLASE SUBUNIT KBAZ"/>
    <property type="match status" value="1"/>
</dbReference>
<dbReference type="GO" id="GO:0009025">
    <property type="term" value="F:tagatose-bisphosphate aldolase activity"/>
    <property type="evidence" value="ECO:0007669"/>
    <property type="project" value="UniProtKB-EC"/>
</dbReference>
<dbReference type="GO" id="GO:0005975">
    <property type="term" value="P:carbohydrate metabolic process"/>
    <property type="evidence" value="ECO:0007669"/>
    <property type="project" value="InterPro"/>
</dbReference>
<dbReference type="PIRSF" id="PIRSF009264">
    <property type="entry name" value="TagBP_ald_AgaZ"/>
    <property type="match status" value="1"/>
</dbReference>
<dbReference type="RefSeq" id="WP_201654369.1">
    <property type="nucleotide sequence ID" value="NZ_JAEQNC010000003.1"/>
</dbReference>
<keyword evidence="2" id="KW-0456">Lyase</keyword>
<dbReference type="PANTHER" id="PTHR32502">
    <property type="entry name" value="N-ACETYLGALACTOSAMINE PERMEASE II COMPONENT-RELATED"/>
    <property type="match status" value="1"/>
</dbReference>
<evidence type="ECO:0000256" key="1">
    <source>
        <dbReference type="ARBA" id="ARBA00005007"/>
    </source>
</evidence>
<accession>A0A936YSA8</accession>
<dbReference type="NCBIfam" id="TIGR02810">
    <property type="entry name" value="agaZ_gatZ"/>
    <property type="match status" value="1"/>
</dbReference>
<dbReference type="Gene3D" id="1.10.400.20">
    <property type="entry name" value="putative tagatose 6-phosphate kinase domain like"/>
    <property type="match status" value="1"/>
</dbReference>
<dbReference type="InterPro" id="IPR012062">
    <property type="entry name" value="GatZ/KbaZ-like"/>
</dbReference>
<dbReference type="AlphaFoldDB" id="A0A936YSA8"/>
<sequence>MYPALKRLAESRRSGKPRGITSVCSAHPLVIRAAIRRGVATGEAVLIEATCNQVNQDGGYTGMTPADFRRLVLGIANEEGLASDNLILGGDHLGPNPWKSLAPDMAMEKASTMIRAYVEAGFEKLHLDTSMGCANEPPALEDTLVAERAAALARIAETHAPDNKRLAYIIGTEVPVPGGADHLLDVVTPTTPEAAMATIAIHRQIFREAGLAEAFLRVIAAVVQPGVEFGHENVVAYQPEQAKRLSAVLDQTEGLVFEAHSTDYQSVDALTSLVRDGFPILKVGPGLTFALRRALYGLDLIASELDATYGARPLARMMEHLLQNDPGHWQGHYRGPEATLRALRHYSYSDRIRYYWPLPEAQAAIKRLASALEGKTIPDTLFNQFLPGLPAGLNDASTERILIAAVDKVLADYAVATRSSD</sequence>
<name>A0A936YSA8_9HYPH</name>
<dbReference type="EC" id="4.1.2.40" evidence="2"/>
<dbReference type="InterPro" id="IPR050303">
    <property type="entry name" value="GatZ_KbaZ_carbometab"/>
</dbReference>
<dbReference type="InterPro" id="IPR013785">
    <property type="entry name" value="Aldolase_TIM"/>
</dbReference>
<dbReference type="Pfam" id="PF08013">
    <property type="entry name" value="GatZ_KbaZ-like"/>
    <property type="match status" value="1"/>
</dbReference>
<reference evidence="2" key="1">
    <citation type="submission" date="2021-01" db="EMBL/GenBank/DDBJ databases">
        <title>Rhizobium sp. strain KVB221 16S ribosomal RNA gene Genome sequencing and assembly.</title>
        <authorList>
            <person name="Kang M."/>
        </authorList>
    </citation>
    <scope>NUCLEOTIDE SEQUENCE</scope>
    <source>
        <strain evidence="2">KVB221</strain>
    </source>
</reference>
<evidence type="ECO:0000313" key="3">
    <source>
        <dbReference type="Proteomes" id="UP000633219"/>
    </source>
</evidence>
<evidence type="ECO:0000313" key="2">
    <source>
        <dbReference type="EMBL" id="MBL0371475.1"/>
    </source>
</evidence>
<dbReference type="EMBL" id="JAEQNC010000003">
    <property type="protein sequence ID" value="MBL0371475.1"/>
    <property type="molecule type" value="Genomic_DNA"/>
</dbReference>
<comment type="caution">
    <text evidence="2">The sequence shown here is derived from an EMBL/GenBank/DDBJ whole genome shotgun (WGS) entry which is preliminary data.</text>
</comment>
<dbReference type="GO" id="GO:0009401">
    <property type="term" value="P:phosphoenolpyruvate-dependent sugar phosphotransferase system"/>
    <property type="evidence" value="ECO:0007669"/>
    <property type="project" value="TreeGrafter"/>
</dbReference>
<comment type="pathway">
    <text evidence="1">Carbohydrate metabolism.</text>
</comment>
<gene>
    <name evidence="2" type="ORF">JJB09_05490</name>
</gene>
<dbReference type="SUPFAM" id="SSF51569">
    <property type="entry name" value="Aldolase"/>
    <property type="match status" value="1"/>
</dbReference>
<proteinExistence type="predicted"/>
<dbReference type="GO" id="GO:0005886">
    <property type="term" value="C:plasma membrane"/>
    <property type="evidence" value="ECO:0007669"/>
    <property type="project" value="TreeGrafter"/>
</dbReference>
<dbReference type="Proteomes" id="UP000633219">
    <property type="component" value="Unassembled WGS sequence"/>
</dbReference>
<organism evidence="2 3">
    <name type="scientific">Rhizobium setariae</name>
    <dbReference type="NCBI Taxonomy" id="2801340"/>
    <lineage>
        <taxon>Bacteria</taxon>
        <taxon>Pseudomonadati</taxon>
        <taxon>Pseudomonadota</taxon>
        <taxon>Alphaproteobacteria</taxon>
        <taxon>Hyphomicrobiales</taxon>
        <taxon>Rhizobiaceae</taxon>
        <taxon>Rhizobium/Agrobacterium group</taxon>
        <taxon>Rhizobium</taxon>
    </lineage>
</organism>
<dbReference type="Gene3D" id="3.20.20.70">
    <property type="entry name" value="Aldolase class I"/>
    <property type="match status" value="1"/>
</dbReference>
<keyword evidence="3" id="KW-1185">Reference proteome</keyword>